<dbReference type="GO" id="GO:0000978">
    <property type="term" value="F:RNA polymerase II cis-regulatory region sequence-specific DNA binding"/>
    <property type="evidence" value="ECO:0007669"/>
    <property type="project" value="TreeGrafter"/>
</dbReference>
<feature type="region of interest" description="Disordered" evidence="7">
    <location>
        <begin position="32"/>
        <end position="61"/>
    </location>
</feature>
<keyword evidence="4" id="KW-0238">DNA-binding</keyword>
<reference evidence="9 10" key="1">
    <citation type="journal article" date="2017" name="Gigascience">
        <title>Draft genome of the honey bee ectoparasitic mite, Tropilaelaps mercedesae, is shaped by the parasitic life history.</title>
        <authorList>
            <person name="Dong X."/>
            <person name="Armstrong S.D."/>
            <person name="Xia D."/>
            <person name="Makepeace B.L."/>
            <person name="Darby A.C."/>
            <person name="Kadowaki T."/>
        </authorList>
    </citation>
    <scope>NUCLEOTIDE SEQUENCE [LARGE SCALE GENOMIC DNA]</scope>
    <source>
        <strain evidence="9">Wuxi-XJTLU</strain>
    </source>
</reference>
<dbReference type="AlphaFoldDB" id="A0A1V9XFL4"/>
<organism evidence="9 10">
    <name type="scientific">Tropilaelaps mercedesae</name>
    <dbReference type="NCBI Taxonomy" id="418985"/>
    <lineage>
        <taxon>Eukaryota</taxon>
        <taxon>Metazoa</taxon>
        <taxon>Ecdysozoa</taxon>
        <taxon>Arthropoda</taxon>
        <taxon>Chelicerata</taxon>
        <taxon>Arachnida</taxon>
        <taxon>Acari</taxon>
        <taxon>Parasitiformes</taxon>
        <taxon>Mesostigmata</taxon>
        <taxon>Gamasina</taxon>
        <taxon>Dermanyssoidea</taxon>
        <taxon>Laelapidae</taxon>
        <taxon>Tropilaelaps</taxon>
    </lineage>
</organism>
<feature type="compositionally biased region" description="Polar residues" evidence="7">
    <location>
        <begin position="99"/>
        <end position="109"/>
    </location>
</feature>
<feature type="domain" description="BZIP" evidence="8">
    <location>
        <begin position="167"/>
        <end position="227"/>
    </location>
</feature>
<dbReference type="InParanoid" id="A0A1V9XFL4"/>
<name>A0A1V9XFL4_9ACAR</name>
<dbReference type="OrthoDB" id="6022300at2759"/>
<keyword evidence="5" id="KW-0804">Transcription</keyword>
<proteinExistence type="inferred from homology"/>
<comment type="similarity">
    <text evidence="2">Belongs to the bZIP family. NFIL3 subfamily.</text>
</comment>
<dbReference type="GO" id="GO:0000981">
    <property type="term" value="F:DNA-binding transcription factor activity, RNA polymerase II-specific"/>
    <property type="evidence" value="ECO:0007669"/>
    <property type="project" value="TreeGrafter"/>
</dbReference>
<dbReference type="InterPro" id="IPR040223">
    <property type="entry name" value="PAR_bZIP"/>
</dbReference>
<evidence type="ECO:0000256" key="4">
    <source>
        <dbReference type="ARBA" id="ARBA00023125"/>
    </source>
</evidence>
<comment type="caution">
    <text evidence="9">The sequence shown here is derived from an EMBL/GenBank/DDBJ whole genome shotgun (WGS) entry which is preliminary data.</text>
</comment>
<dbReference type="FunFam" id="1.20.5.170:FF:000025">
    <property type="entry name" value="nuclear factor interleukin-3-regulated protein-like"/>
    <property type="match status" value="1"/>
</dbReference>
<evidence type="ECO:0000259" key="8">
    <source>
        <dbReference type="PROSITE" id="PS50217"/>
    </source>
</evidence>
<feature type="region of interest" description="Disordered" evidence="7">
    <location>
        <begin position="90"/>
        <end position="129"/>
    </location>
</feature>
<keyword evidence="3" id="KW-0805">Transcription regulation</keyword>
<dbReference type="Pfam" id="PF07716">
    <property type="entry name" value="bZIP_2"/>
    <property type="match status" value="1"/>
</dbReference>
<keyword evidence="10" id="KW-1185">Reference proteome</keyword>
<dbReference type="InterPro" id="IPR004827">
    <property type="entry name" value="bZIP"/>
</dbReference>
<dbReference type="EMBL" id="MNPL01012313">
    <property type="protein sequence ID" value="OQR72211.1"/>
    <property type="molecule type" value="Genomic_DNA"/>
</dbReference>
<dbReference type="PANTHER" id="PTHR11988:SF27">
    <property type="entry name" value="GH27708P"/>
    <property type="match status" value="1"/>
</dbReference>
<dbReference type="STRING" id="418985.A0A1V9XFL4"/>
<evidence type="ECO:0000256" key="6">
    <source>
        <dbReference type="ARBA" id="ARBA00023242"/>
    </source>
</evidence>
<evidence type="ECO:0000256" key="3">
    <source>
        <dbReference type="ARBA" id="ARBA00023015"/>
    </source>
</evidence>
<dbReference type="SMART" id="SM00338">
    <property type="entry name" value="BRLZ"/>
    <property type="match status" value="1"/>
</dbReference>
<dbReference type="Proteomes" id="UP000192247">
    <property type="component" value="Unassembled WGS sequence"/>
</dbReference>
<evidence type="ECO:0000256" key="1">
    <source>
        <dbReference type="ARBA" id="ARBA00004123"/>
    </source>
</evidence>
<sequence>MTNESPLSSSGSSSSPSLLIASAHNGLAGHGIGHANIDGHGRPNGLAVPPLPPPPFLSQLAQPGANHIMQQMQHQHHGVNGVSGGGILLAANDSKGRHSSFSSVNSSDGAVSPPPHTLPTPTHHSGNSLNQHQLPFVPQHIPHDLVHKMSSGQKKKLPTPIPKECKDEAYWERRKRNNESAKRSRELRRIKEQQTTLRVLYLEQENLQLRTELGMLRSEVDKLRQLLYVTNKQQSRGGVQQATHASPPQAM</sequence>
<dbReference type="SUPFAM" id="SSF57959">
    <property type="entry name" value="Leucine zipper domain"/>
    <property type="match status" value="1"/>
</dbReference>
<comment type="subcellular location">
    <subcellularLocation>
        <location evidence="1">Nucleus</location>
    </subcellularLocation>
</comment>
<dbReference type="PANTHER" id="PTHR11988">
    <property type="entry name" value="THYROTROPH EMBRYONIC FACTOR RELATED"/>
    <property type="match status" value="1"/>
</dbReference>
<dbReference type="Gene3D" id="1.20.5.170">
    <property type="match status" value="1"/>
</dbReference>
<evidence type="ECO:0000313" key="10">
    <source>
        <dbReference type="Proteomes" id="UP000192247"/>
    </source>
</evidence>
<evidence type="ECO:0000313" key="9">
    <source>
        <dbReference type="EMBL" id="OQR72211.1"/>
    </source>
</evidence>
<evidence type="ECO:0000256" key="5">
    <source>
        <dbReference type="ARBA" id="ARBA00023163"/>
    </source>
</evidence>
<evidence type="ECO:0000256" key="7">
    <source>
        <dbReference type="SAM" id="MobiDB-lite"/>
    </source>
</evidence>
<protein>
    <submittedName>
        <fullName evidence="9">Cell death specification protein-like</fullName>
    </submittedName>
</protein>
<accession>A0A1V9XFL4</accession>
<keyword evidence="6" id="KW-0539">Nucleus</keyword>
<feature type="non-terminal residue" evidence="9">
    <location>
        <position position="251"/>
    </location>
</feature>
<dbReference type="InterPro" id="IPR046347">
    <property type="entry name" value="bZIP_sf"/>
</dbReference>
<dbReference type="GO" id="GO:0005634">
    <property type="term" value="C:nucleus"/>
    <property type="evidence" value="ECO:0007669"/>
    <property type="project" value="UniProtKB-SubCell"/>
</dbReference>
<dbReference type="PROSITE" id="PS50217">
    <property type="entry name" value="BZIP"/>
    <property type="match status" value="1"/>
</dbReference>
<evidence type="ECO:0000256" key="2">
    <source>
        <dbReference type="ARBA" id="ARBA00006079"/>
    </source>
</evidence>
<dbReference type="CDD" id="cd14695">
    <property type="entry name" value="bZIP_HLF"/>
    <property type="match status" value="1"/>
</dbReference>
<gene>
    <name evidence="9" type="ORF">BIW11_10529</name>
</gene>